<keyword evidence="1" id="KW-0547">Nucleotide-binding</keyword>
<evidence type="ECO:0000256" key="4">
    <source>
        <dbReference type="ARBA" id="ARBA00034320"/>
    </source>
</evidence>
<dbReference type="OrthoDB" id="9808822at2"/>
<comment type="similarity">
    <text evidence="4">Belongs to the SIMIBI class G3E GTPase family. ZNG1 subfamily.</text>
</comment>
<dbReference type="STRING" id="472963.BKP45_15755"/>
<dbReference type="SMART" id="SM00833">
    <property type="entry name" value="CobW_C"/>
    <property type="match status" value="1"/>
</dbReference>
<dbReference type="Proteomes" id="UP000180057">
    <property type="component" value="Unassembled WGS sequence"/>
</dbReference>
<dbReference type="Gene3D" id="3.30.1220.10">
    <property type="entry name" value="CobW-like, C-terminal domain"/>
    <property type="match status" value="1"/>
</dbReference>
<evidence type="ECO:0000313" key="7">
    <source>
        <dbReference type="EMBL" id="OIJ18738.1"/>
    </source>
</evidence>
<evidence type="ECO:0000256" key="3">
    <source>
        <dbReference type="ARBA" id="ARBA00023186"/>
    </source>
</evidence>
<dbReference type="InterPro" id="IPR011629">
    <property type="entry name" value="CobW-like_C"/>
</dbReference>
<sequence>MVDVFVLSGFLGSGKSTLLKELIQFEQKQGRRVGVIMNELGSISIDSAIVPDEVPLKELLNGCVCCTLQGELSLQIKRLLENYQLDVIYIEATGAAHPLEIIDACTHPLLVANINVRAVITLVNALQWYEGKMNNKIKKLLVEQIKFADIIVLNKIDKLENSVVEQLLGKLDQINSNARKISSTYAQIDLKLLYMTETNEHKTEQSEPTHVHNHLHLRTVKVALERPIERMKLVEWLEHFQGILYRAKGFVYITETPGLFLFNYAYGDPVFERYSIKETYTPTLVFIGENLDQDEIKKHVNQLYV</sequence>
<protein>
    <recommendedName>
        <fullName evidence="6">CobW C-terminal domain-containing protein</fullName>
    </recommendedName>
</protein>
<name>A0A1S2M1Y5_9BACI</name>
<dbReference type="CDD" id="cd03112">
    <property type="entry name" value="CobW-like"/>
    <property type="match status" value="1"/>
</dbReference>
<comment type="catalytic activity">
    <reaction evidence="5">
        <text>GTP + H2O = GDP + phosphate + H(+)</text>
        <dbReference type="Rhea" id="RHEA:19669"/>
        <dbReference type="ChEBI" id="CHEBI:15377"/>
        <dbReference type="ChEBI" id="CHEBI:15378"/>
        <dbReference type="ChEBI" id="CHEBI:37565"/>
        <dbReference type="ChEBI" id="CHEBI:43474"/>
        <dbReference type="ChEBI" id="CHEBI:58189"/>
    </reaction>
    <physiologicalReaction direction="left-to-right" evidence="5">
        <dbReference type="Rhea" id="RHEA:19670"/>
    </physiologicalReaction>
</comment>
<dbReference type="InterPro" id="IPR036627">
    <property type="entry name" value="CobW-likC_sf"/>
</dbReference>
<proteinExistence type="inferred from homology"/>
<dbReference type="InterPro" id="IPR003495">
    <property type="entry name" value="CobW/HypB/UreG_nucleotide-bd"/>
</dbReference>
<organism evidence="7 8">
    <name type="scientific">Anaerobacillus alkalidiazotrophicus</name>
    <dbReference type="NCBI Taxonomy" id="472963"/>
    <lineage>
        <taxon>Bacteria</taxon>
        <taxon>Bacillati</taxon>
        <taxon>Bacillota</taxon>
        <taxon>Bacilli</taxon>
        <taxon>Bacillales</taxon>
        <taxon>Bacillaceae</taxon>
        <taxon>Anaerobacillus</taxon>
    </lineage>
</organism>
<dbReference type="Pfam" id="PF02492">
    <property type="entry name" value="cobW"/>
    <property type="match status" value="1"/>
</dbReference>
<dbReference type="GO" id="GO:0000166">
    <property type="term" value="F:nucleotide binding"/>
    <property type="evidence" value="ECO:0007669"/>
    <property type="project" value="UniProtKB-KW"/>
</dbReference>
<dbReference type="Gene3D" id="3.40.50.300">
    <property type="entry name" value="P-loop containing nucleotide triphosphate hydrolases"/>
    <property type="match status" value="1"/>
</dbReference>
<keyword evidence="3" id="KW-0143">Chaperone</keyword>
<dbReference type="EMBL" id="MLQS01000027">
    <property type="protein sequence ID" value="OIJ18738.1"/>
    <property type="molecule type" value="Genomic_DNA"/>
</dbReference>
<reference evidence="7 8" key="1">
    <citation type="submission" date="2016-10" db="EMBL/GenBank/DDBJ databases">
        <title>Draft genome sequences of four alkaliphilic bacteria belonging to the Anaerobacillus genus.</title>
        <authorList>
            <person name="Bassil N.M."/>
            <person name="Lloyd J.R."/>
        </authorList>
    </citation>
    <scope>NUCLEOTIDE SEQUENCE [LARGE SCALE GENOMIC DNA]</scope>
    <source>
        <strain evidence="7 8">DSM 22531</strain>
    </source>
</reference>
<evidence type="ECO:0000313" key="8">
    <source>
        <dbReference type="Proteomes" id="UP000180057"/>
    </source>
</evidence>
<feature type="domain" description="CobW C-terminal" evidence="6">
    <location>
        <begin position="217"/>
        <end position="304"/>
    </location>
</feature>
<dbReference type="SUPFAM" id="SSF52540">
    <property type="entry name" value="P-loop containing nucleoside triphosphate hydrolases"/>
    <property type="match status" value="1"/>
</dbReference>
<accession>A0A1S2M1Y5</accession>
<dbReference type="InterPro" id="IPR027417">
    <property type="entry name" value="P-loop_NTPase"/>
</dbReference>
<comment type="caution">
    <text evidence="7">The sequence shown here is derived from an EMBL/GenBank/DDBJ whole genome shotgun (WGS) entry which is preliminary data.</text>
</comment>
<dbReference type="PANTHER" id="PTHR13748:SF62">
    <property type="entry name" value="COBW DOMAIN-CONTAINING PROTEIN"/>
    <property type="match status" value="1"/>
</dbReference>
<dbReference type="Pfam" id="PF07683">
    <property type="entry name" value="CobW_C"/>
    <property type="match status" value="1"/>
</dbReference>
<dbReference type="RefSeq" id="WP_071390654.1">
    <property type="nucleotide sequence ID" value="NZ_MLQS01000027.1"/>
</dbReference>
<keyword evidence="8" id="KW-1185">Reference proteome</keyword>
<evidence type="ECO:0000259" key="6">
    <source>
        <dbReference type="SMART" id="SM00833"/>
    </source>
</evidence>
<keyword evidence="2" id="KW-0378">Hydrolase</keyword>
<evidence type="ECO:0000256" key="2">
    <source>
        <dbReference type="ARBA" id="ARBA00022801"/>
    </source>
</evidence>
<dbReference type="AlphaFoldDB" id="A0A1S2M1Y5"/>
<dbReference type="InterPro" id="IPR051316">
    <property type="entry name" value="Zinc-reg_GTPase_activator"/>
</dbReference>
<gene>
    <name evidence="7" type="ORF">BKP45_15755</name>
</gene>
<dbReference type="PANTHER" id="PTHR13748">
    <property type="entry name" value="COBW-RELATED"/>
    <property type="match status" value="1"/>
</dbReference>
<evidence type="ECO:0000256" key="1">
    <source>
        <dbReference type="ARBA" id="ARBA00022741"/>
    </source>
</evidence>
<dbReference type="GO" id="GO:0016787">
    <property type="term" value="F:hydrolase activity"/>
    <property type="evidence" value="ECO:0007669"/>
    <property type="project" value="UniProtKB-KW"/>
</dbReference>
<dbReference type="SUPFAM" id="SSF90002">
    <property type="entry name" value="Hypothetical protein YjiA, C-terminal domain"/>
    <property type="match status" value="1"/>
</dbReference>
<dbReference type="GO" id="GO:0005737">
    <property type="term" value="C:cytoplasm"/>
    <property type="evidence" value="ECO:0007669"/>
    <property type="project" value="TreeGrafter"/>
</dbReference>
<evidence type="ECO:0000256" key="5">
    <source>
        <dbReference type="ARBA" id="ARBA00049117"/>
    </source>
</evidence>